<feature type="compositionally biased region" description="Basic and acidic residues" evidence="2">
    <location>
        <begin position="1249"/>
        <end position="1266"/>
    </location>
</feature>
<feature type="compositionally biased region" description="Polar residues" evidence="2">
    <location>
        <begin position="1701"/>
        <end position="1710"/>
    </location>
</feature>
<reference evidence="4 5" key="1">
    <citation type="journal article" date="2008" name="Science">
        <title>The Physcomitrella genome reveals evolutionary insights into the conquest of land by plants.</title>
        <authorList>
            <person name="Rensing S."/>
            <person name="Lang D."/>
            <person name="Zimmer A."/>
            <person name="Terry A."/>
            <person name="Salamov A."/>
            <person name="Shapiro H."/>
            <person name="Nishiyama T."/>
            <person name="Perroud P.-F."/>
            <person name="Lindquist E."/>
            <person name="Kamisugi Y."/>
            <person name="Tanahashi T."/>
            <person name="Sakakibara K."/>
            <person name="Fujita T."/>
            <person name="Oishi K."/>
            <person name="Shin-I T."/>
            <person name="Kuroki Y."/>
            <person name="Toyoda A."/>
            <person name="Suzuki Y."/>
            <person name="Hashimoto A."/>
            <person name="Yamaguchi K."/>
            <person name="Sugano A."/>
            <person name="Kohara Y."/>
            <person name="Fujiyama A."/>
            <person name="Anterola A."/>
            <person name="Aoki S."/>
            <person name="Ashton N."/>
            <person name="Barbazuk W.B."/>
            <person name="Barker E."/>
            <person name="Bennetzen J."/>
            <person name="Bezanilla M."/>
            <person name="Blankenship R."/>
            <person name="Cho S.H."/>
            <person name="Dutcher S."/>
            <person name="Estelle M."/>
            <person name="Fawcett J.A."/>
            <person name="Gundlach H."/>
            <person name="Hanada K."/>
            <person name="Heyl A."/>
            <person name="Hicks K.A."/>
            <person name="Hugh J."/>
            <person name="Lohr M."/>
            <person name="Mayer K."/>
            <person name="Melkozernov A."/>
            <person name="Murata T."/>
            <person name="Nelson D."/>
            <person name="Pils B."/>
            <person name="Prigge M."/>
            <person name="Reiss B."/>
            <person name="Renner T."/>
            <person name="Rombauts S."/>
            <person name="Rushton P."/>
            <person name="Sanderfoot A."/>
            <person name="Schween G."/>
            <person name="Shiu S.-H."/>
            <person name="Stueber K."/>
            <person name="Theodoulou F.L."/>
            <person name="Tu H."/>
            <person name="Van de Peer Y."/>
            <person name="Verrier P.J."/>
            <person name="Waters E."/>
            <person name="Wood A."/>
            <person name="Yang L."/>
            <person name="Cove D."/>
            <person name="Cuming A."/>
            <person name="Hasebe M."/>
            <person name="Lucas S."/>
            <person name="Mishler D.B."/>
            <person name="Reski R."/>
            <person name="Grigoriev I."/>
            <person name="Quatrano R.S."/>
            <person name="Boore J.L."/>
        </authorList>
    </citation>
    <scope>NUCLEOTIDE SEQUENCE [LARGE SCALE GENOMIC DNA]</scope>
    <source>
        <strain evidence="4 5">cv. Gransden 2004</strain>
    </source>
</reference>
<dbReference type="EMBL" id="ABEU02000004">
    <property type="status" value="NOT_ANNOTATED_CDS"/>
    <property type="molecule type" value="Genomic_DNA"/>
</dbReference>
<feature type="compositionally biased region" description="Polar residues" evidence="2">
    <location>
        <begin position="1324"/>
        <end position="1341"/>
    </location>
</feature>
<feature type="compositionally biased region" description="Low complexity" evidence="2">
    <location>
        <begin position="1719"/>
        <end position="1730"/>
    </location>
</feature>
<dbReference type="GO" id="GO:0040029">
    <property type="term" value="P:epigenetic regulation of gene expression"/>
    <property type="evidence" value="ECO:0000318"/>
    <property type="project" value="GO_Central"/>
</dbReference>
<name>A0A7I4DT17_PHYPA</name>
<feature type="compositionally biased region" description="Low complexity" evidence="2">
    <location>
        <begin position="370"/>
        <end position="379"/>
    </location>
</feature>
<feature type="compositionally biased region" description="Basic and acidic residues" evidence="2">
    <location>
        <begin position="1778"/>
        <end position="1787"/>
    </location>
</feature>
<reference evidence="4 5" key="2">
    <citation type="journal article" date="2018" name="Plant J.">
        <title>The Physcomitrella patens chromosome-scale assembly reveals moss genome structure and evolution.</title>
        <authorList>
            <person name="Lang D."/>
            <person name="Ullrich K.K."/>
            <person name="Murat F."/>
            <person name="Fuchs J."/>
            <person name="Jenkins J."/>
            <person name="Haas F.B."/>
            <person name="Piednoel M."/>
            <person name="Gundlach H."/>
            <person name="Van Bel M."/>
            <person name="Meyberg R."/>
            <person name="Vives C."/>
            <person name="Morata J."/>
            <person name="Symeonidi A."/>
            <person name="Hiss M."/>
            <person name="Muchero W."/>
            <person name="Kamisugi Y."/>
            <person name="Saleh O."/>
            <person name="Blanc G."/>
            <person name="Decker E.L."/>
            <person name="van Gessel N."/>
            <person name="Grimwood J."/>
            <person name="Hayes R.D."/>
            <person name="Graham S.W."/>
            <person name="Gunter L.E."/>
            <person name="McDaniel S.F."/>
            <person name="Hoernstein S.N.W."/>
            <person name="Larsson A."/>
            <person name="Li F.W."/>
            <person name="Perroud P.F."/>
            <person name="Phillips J."/>
            <person name="Ranjan P."/>
            <person name="Rokshar D.S."/>
            <person name="Rothfels C.J."/>
            <person name="Schneider L."/>
            <person name="Shu S."/>
            <person name="Stevenson D.W."/>
            <person name="Thummler F."/>
            <person name="Tillich M."/>
            <person name="Villarreal Aguilar J.C."/>
            <person name="Widiez T."/>
            <person name="Wong G.K."/>
            <person name="Wymore A."/>
            <person name="Zhang Y."/>
            <person name="Zimmer A.D."/>
            <person name="Quatrano R.S."/>
            <person name="Mayer K.F.X."/>
            <person name="Goodstein D."/>
            <person name="Casacuberta J.M."/>
            <person name="Vandepoele K."/>
            <person name="Reski R."/>
            <person name="Cuming A.C."/>
            <person name="Tuskan G.A."/>
            <person name="Maumus F."/>
            <person name="Salse J."/>
            <person name="Schmutz J."/>
            <person name="Rensing S.A."/>
        </authorList>
    </citation>
    <scope>NUCLEOTIDE SEQUENCE [LARGE SCALE GENOMIC DNA]</scope>
    <source>
        <strain evidence="4 5">cv. Gransden 2004</strain>
    </source>
</reference>
<feature type="compositionally biased region" description="Gly residues" evidence="2">
    <location>
        <begin position="380"/>
        <end position="398"/>
    </location>
</feature>
<feature type="compositionally biased region" description="Polar residues" evidence="2">
    <location>
        <begin position="123"/>
        <end position="141"/>
    </location>
</feature>
<feature type="region of interest" description="Disordered" evidence="2">
    <location>
        <begin position="1"/>
        <end position="410"/>
    </location>
</feature>
<gene>
    <name evidence="4" type="primary">LOC112281612</name>
</gene>
<feature type="compositionally biased region" description="Low complexity" evidence="2">
    <location>
        <begin position="157"/>
        <end position="169"/>
    </location>
</feature>
<evidence type="ECO:0000259" key="3">
    <source>
        <dbReference type="Pfam" id="PF07001"/>
    </source>
</evidence>
<feature type="compositionally biased region" description="Basic and acidic residues" evidence="2">
    <location>
        <begin position="787"/>
        <end position="797"/>
    </location>
</feature>
<feature type="compositionally biased region" description="Basic and acidic residues" evidence="2">
    <location>
        <begin position="1686"/>
        <end position="1700"/>
    </location>
</feature>
<feature type="region of interest" description="Disordered" evidence="2">
    <location>
        <begin position="1365"/>
        <end position="1461"/>
    </location>
</feature>
<feature type="compositionally biased region" description="Basic and acidic residues" evidence="2">
    <location>
        <begin position="707"/>
        <end position="719"/>
    </location>
</feature>
<feature type="region of interest" description="Disordered" evidence="2">
    <location>
        <begin position="1191"/>
        <end position="1352"/>
    </location>
</feature>
<feature type="compositionally biased region" description="Polar residues" evidence="2">
    <location>
        <begin position="1562"/>
        <end position="1574"/>
    </location>
</feature>
<feature type="compositionally biased region" description="Low complexity" evidence="2">
    <location>
        <begin position="1598"/>
        <end position="1617"/>
    </location>
</feature>
<dbReference type="Pfam" id="PF07001">
    <property type="entry name" value="BAT2_N"/>
    <property type="match status" value="1"/>
</dbReference>
<feature type="domain" description="BAT2 N-terminal" evidence="3">
    <location>
        <begin position="12"/>
        <end position="91"/>
    </location>
</feature>
<feature type="compositionally biased region" description="Basic residues" evidence="2">
    <location>
        <begin position="1147"/>
        <end position="1160"/>
    </location>
</feature>
<feature type="compositionally biased region" description="Polar residues" evidence="2">
    <location>
        <begin position="1660"/>
        <end position="1673"/>
    </location>
</feature>
<dbReference type="RefSeq" id="XP_024374035.1">
    <property type="nucleotide sequence ID" value="XM_024518267.2"/>
</dbReference>
<evidence type="ECO:0000256" key="1">
    <source>
        <dbReference type="ARBA" id="ARBA00022553"/>
    </source>
</evidence>
<feature type="compositionally biased region" description="Basic and acidic residues" evidence="2">
    <location>
        <begin position="614"/>
        <end position="633"/>
    </location>
</feature>
<evidence type="ECO:0000256" key="2">
    <source>
        <dbReference type="SAM" id="MobiDB-lite"/>
    </source>
</evidence>
<keyword evidence="5" id="KW-1185">Reference proteome</keyword>
<protein>
    <recommendedName>
        <fullName evidence="3">BAT2 N-terminal domain-containing protein</fullName>
    </recommendedName>
</protein>
<feature type="region of interest" description="Disordered" evidence="2">
    <location>
        <begin position="511"/>
        <end position="633"/>
    </location>
</feature>
<feature type="region of interest" description="Disordered" evidence="2">
    <location>
        <begin position="1002"/>
        <end position="1114"/>
    </location>
</feature>
<keyword evidence="1" id="KW-0597">Phosphoprotein</keyword>
<dbReference type="Proteomes" id="UP000006727">
    <property type="component" value="Chromosome 4"/>
</dbReference>
<evidence type="ECO:0000313" key="5">
    <source>
        <dbReference type="Proteomes" id="UP000006727"/>
    </source>
</evidence>
<feature type="region of interest" description="Disordered" evidence="2">
    <location>
        <begin position="707"/>
        <end position="866"/>
    </location>
</feature>
<feature type="compositionally biased region" description="Basic and acidic residues" evidence="2">
    <location>
        <begin position="1011"/>
        <end position="1022"/>
    </location>
</feature>
<feature type="compositionally biased region" description="Polar residues" evidence="2">
    <location>
        <begin position="1443"/>
        <end position="1457"/>
    </location>
</feature>
<evidence type="ECO:0000313" key="4">
    <source>
        <dbReference type="EnsemblPlants" id="Pp3c4_23740V3.4"/>
    </source>
</evidence>
<dbReference type="InterPro" id="IPR009738">
    <property type="entry name" value="BAT2_N"/>
</dbReference>
<feature type="compositionally biased region" description="Polar residues" evidence="2">
    <location>
        <begin position="1291"/>
        <end position="1305"/>
    </location>
</feature>
<dbReference type="EnsemblPlants" id="Pp3c4_23740V3.4">
    <property type="protein sequence ID" value="Pp3c4_23740V3.4"/>
    <property type="gene ID" value="Pp3c4_23740"/>
</dbReference>
<feature type="compositionally biased region" description="Basic and acidic residues" evidence="2">
    <location>
        <begin position="1423"/>
        <end position="1433"/>
    </location>
</feature>
<feature type="compositionally biased region" description="Low complexity" evidence="2">
    <location>
        <begin position="1624"/>
        <end position="1643"/>
    </location>
</feature>
<dbReference type="InParanoid" id="A0A7I4DT17"/>
<dbReference type="PANTHER" id="PTHR34805">
    <property type="entry name" value="PROTEIN MODIFIER OF SNC1 1"/>
    <property type="match status" value="1"/>
</dbReference>
<feature type="compositionally biased region" description="Basic and acidic residues" evidence="2">
    <location>
        <begin position="256"/>
        <end position="297"/>
    </location>
</feature>
<reference evidence="4" key="3">
    <citation type="submission" date="2020-12" db="UniProtKB">
        <authorList>
            <consortium name="EnsemblPlants"/>
        </authorList>
    </citation>
    <scope>IDENTIFICATION</scope>
</reference>
<dbReference type="Gramene" id="Pp3c4_23740V3.4">
    <property type="protein sequence ID" value="Pp3c4_23740V3.4"/>
    <property type="gene ID" value="Pp3c4_23740"/>
</dbReference>
<proteinExistence type="predicted"/>
<feature type="compositionally biased region" description="Low complexity" evidence="2">
    <location>
        <begin position="100"/>
        <end position="121"/>
    </location>
</feature>
<feature type="compositionally biased region" description="Basic and acidic residues" evidence="2">
    <location>
        <begin position="832"/>
        <end position="859"/>
    </location>
</feature>
<feature type="compositionally biased region" description="Basic and acidic residues" evidence="2">
    <location>
        <begin position="511"/>
        <end position="530"/>
    </location>
</feature>
<dbReference type="GeneID" id="112281612"/>
<feature type="compositionally biased region" description="Basic and acidic residues" evidence="2">
    <location>
        <begin position="1486"/>
        <end position="1496"/>
    </location>
</feature>
<sequence length="1808" mass="189785">MLPSDRSRGSSARRGLQVLGKIPTVPKPINLPSQRLENRGLDPNVEIVPRGSVGWGSAGRSPPTTSNAWGTIAQASSPPSGSGAWGPKVGNSGTGGGTTLGAPGIIPRPSSGGSGGRPLSAESVGQAQQSPDSFSENTDSSGACRARPSSASGVLGQAQPLVAQAQAQARPRSADITRPARNLSEFGDQSADSSPAGNPAWTGRRRLGEEPHQASRFQLTRTDFPTLGSEKNPDLRPQQSSTNAERGPPVEANGPHAEERRPPTPPGPREEILPPRPRSAEYGHPERSGSDNWRREGPAFQGPSPHVEGNWHRDGPSARPLYGGQGPHPEGWRREGGPSGGTADDNWRRGGAPPVGQYGPPPGPGHYPHEGPGFMHGPRFGSGPGGFGRGAPGPGGYGHHGDMYGHSGPLLRPAGPMHPMRPNMFQGPIPYDGFYGPPGPGYQNMEDPERMMMGMGGGPGPYGGYGPHRGPPPEAFGRFGHGGMNQGPRHHREGNLRERGEVVGEGYHESQNYHKESGEGRGHKDGRAYGERFNGGSGDGQEGGDNRRGGLHRGAPSGGDVYGQTQRGASGGHRDWGAVASSDEPMDFSKPVFEEEPAASASPVDSGKQFPSSIKEEESAVEEVKRENVEAERSVVEEEVVKEEDKEVVVAVKSDPVAAASKPSVEVSRAPRAKVEGIEVAEGKDELERKTVNVLVVEKEFVTKIATKDRWERGSRRGENQSQVREAGHSDGNVGSVSLRSSPYGGGGGGKSSILGNAPRNAVADVAGGPASMHHWSQEKSGGVGRSSERSEAEVPKGGEMGRMLRRPESPRVQAGGVEDGVSDVGVVQTDTGHDGGAKDATKLKTKVASHDGEKEWRPKVPIAEVSPRHSAGVAALGPKAGVAGWGSAVEDTESKGAEPGSGTQAGPDNNVDAEVQQASMKEKVAQMASRLAKEEEERVREQKAKARAKLEELDRRCTAVLAVAAEKVMVSEVLKPSIEGCENREVTEEVVAAESAAVVHIGSGSTKRGGRNEHGKLERDRKVHGRKTGVVEGDRVKANGGAGVPPLASGSGGPLLSNPVSVGETHCEQVNPQRESRHKGRPEKQQVVGGIEEGERPVAVAGASPDISLTGGNGGWNMDSVALREVDPGNTGHVGTSSSDGPGSLRKSKSKSSRNSKNKQHPEAPAVMMLESIQFGDIVSGLHSTDFHISGSELQGDPGASGWHMDAGKDVSLSGDALTGDEGSAVSTNEDGPSKRTQRKSRGGWRQSRSDRGSQDQRTAEKSHGGDTMVWAPVRSPGAGGGAKGEGPQLSDQQEDSGSVSQQGRGKRAEMERYTPKPLMKYQESSEQTSVSLHAQTQGGHNQGSQGGVAVDAVAAESARVVGVAEGKQSWIGDGKGSQDAKARDSGSKGGRSHGSWRQRSSGSESAKDAPATIAGGLGQGDAEHHRQRSDQRSGGGVGLSRRNQFGSEHSTTSPQATAVGVPAAGVPLATGLGPAPALVSAQVSEREYPADKKLYQPPRHASGAGQRGQDYRGQDVRGQEHRGQDHRGHCPYAFDHKEQEQGTGGRSRHFNAASDRAVTGETTGLQQHQRNIGGQHPRSHNVEKDQALSQQVYVTPHAQQKPHPAAAAVESSRSVSSEREGQQQQGWRGQSQHSGSSGEQGYYNRGRLERDQAVRISSGPQRGQGHWQQSGGNEGFRSGPLRPHLPERDVGGSRDSSRAEVSQQQAGESQRGHGSEQAGQQQNKGGQQTAPVAIPSAKTEGGNWGGEGGSPPVVRGRDYNHGRRGRFGGRSGPRSTEVEHRRDLPAAKQRLVIDATGGAVPSQVGV</sequence>
<dbReference type="KEGG" id="ppp:112281612"/>
<feature type="region of interest" description="Disordered" evidence="2">
    <location>
        <begin position="1485"/>
        <end position="1808"/>
    </location>
</feature>
<dbReference type="InterPro" id="IPR038808">
    <property type="entry name" value="MOS1-like"/>
</dbReference>
<dbReference type="PANTHER" id="PTHR34805:SF1">
    <property type="entry name" value="PROTEIN MODIFIER OF SNC1 1"/>
    <property type="match status" value="1"/>
</dbReference>
<feature type="compositionally biased region" description="Low complexity" evidence="2">
    <location>
        <begin position="73"/>
        <end position="91"/>
    </location>
</feature>
<dbReference type="FunCoup" id="A0A7I4DT17">
    <property type="interactions" value="2487"/>
</dbReference>
<feature type="compositionally biased region" description="Basic and acidic residues" evidence="2">
    <location>
        <begin position="1511"/>
        <end position="1542"/>
    </location>
</feature>
<feature type="region of interest" description="Disordered" evidence="2">
    <location>
        <begin position="884"/>
        <end position="938"/>
    </location>
</feature>
<organism evidence="4 5">
    <name type="scientific">Physcomitrium patens</name>
    <name type="common">Spreading-leaved earth moss</name>
    <name type="synonym">Physcomitrella patens</name>
    <dbReference type="NCBI Taxonomy" id="3218"/>
    <lineage>
        <taxon>Eukaryota</taxon>
        <taxon>Viridiplantae</taxon>
        <taxon>Streptophyta</taxon>
        <taxon>Embryophyta</taxon>
        <taxon>Bryophyta</taxon>
        <taxon>Bryophytina</taxon>
        <taxon>Bryopsida</taxon>
        <taxon>Funariidae</taxon>
        <taxon>Funariales</taxon>
        <taxon>Funariaceae</taxon>
        <taxon>Physcomitrium</taxon>
    </lineage>
</organism>
<dbReference type="OrthoDB" id="1939715at2759"/>
<feature type="compositionally biased region" description="Gly residues" evidence="2">
    <location>
        <begin position="533"/>
        <end position="543"/>
    </location>
</feature>
<feature type="region of interest" description="Disordered" evidence="2">
    <location>
        <begin position="1126"/>
        <end position="1166"/>
    </location>
</feature>
<accession>A0A7I4DT17</accession>
<feature type="compositionally biased region" description="Basic and acidic residues" evidence="2">
    <location>
        <begin position="1378"/>
        <end position="1388"/>
    </location>
</feature>